<accession>A0A4Z2GZ92</accession>
<feature type="compositionally biased region" description="Basic and acidic residues" evidence="1">
    <location>
        <begin position="15"/>
        <end position="24"/>
    </location>
</feature>
<proteinExistence type="predicted"/>
<feature type="region of interest" description="Disordered" evidence="1">
    <location>
        <begin position="1"/>
        <end position="98"/>
    </location>
</feature>
<organism evidence="2 3">
    <name type="scientific">Liparis tanakae</name>
    <name type="common">Tanaka's snailfish</name>
    <dbReference type="NCBI Taxonomy" id="230148"/>
    <lineage>
        <taxon>Eukaryota</taxon>
        <taxon>Metazoa</taxon>
        <taxon>Chordata</taxon>
        <taxon>Craniata</taxon>
        <taxon>Vertebrata</taxon>
        <taxon>Euteleostomi</taxon>
        <taxon>Actinopterygii</taxon>
        <taxon>Neopterygii</taxon>
        <taxon>Teleostei</taxon>
        <taxon>Neoteleostei</taxon>
        <taxon>Acanthomorphata</taxon>
        <taxon>Eupercaria</taxon>
        <taxon>Perciformes</taxon>
        <taxon>Cottioidei</taxon>
        <taxon>Cottales</taxon>
        <taxon>Liparidae</taxon>
        <taxon>Liparis</taxon>
    </lineage>
</organism>
<feature type="compositionally biased region" description="Low complexity" evidence="1">
    <location>
        <begin position="45"/>
        <end position="60"/>
    </location>
</feature>
<feature type="compositionally biased region" description="Basic and acidic residues" evidence="1">
    <location>
        <begin position="74"/>
        <end position="92"/>
    </location>
</feature>
<gene>
    <name evidence="2" type="ORF">EYF80_030860</name>
</gene>
<comment type="caution">
    <text evidence="2">The sequence shown here is derived from an EMBL/GenBank/DDBJ whole genome shotgun (WGS) entry which is preliminary data.</text>
</comment>
<dbReference type="EMBL" id="SRLO01000367">
    <property type="protein sequence ID" value="TNN58947.1"/>
    <property type="molecule type" value="Genomic_DNA"/>
</dbReference>
<dbReference type="Proteomes" id="UP000314294">
    <property type="component" value="Unassembled WGS sequence"/>
</dbReference>
<evidence type="ECO:0000256" key="1">
    <source>
        <dbReference type="SAM" id="MobiDB-lite"/>
    </source>
</evidence>
<name>A0A4Z2GZ92_9TELE</name>
<evidence type="ECO:0000313" key="3">
    <source>
        <dbReference type="Proteomes" id="UP000314294"/>
    </source>
</evidence>
<reference evidence="2 3" key="1">
    <citation type="submission" date="2019-03" db="EMBL/GenBank/DDBJ databases">
        <title>First draft genome of Liparis tanakae, snailfish: a comprehensive survey of snailfish specific genes.</title>
        <authorList>
            <person name="Kim W."/>
            <person name="Song I."/>
            <person name="Jeong J.-H."/>
            <person name="Kim D."/>
            <person name="Kim S."/>
            <person name="Ryu S."/>
            <person name="Song J.Y."/>
            <person name="Lee S.K."/>
        </authorList>
    </citation>
    <scope>NUCLEOTIDE SEQUENCE [LARGE SCALE GENOMIC DNA]</scope>
    <source>
        <tissue evidence="2">Muscle</tissue>
    </source>
</reference>
<evidence type="ECO:0000313" key="2">
    <source>
        <dbReference type="EMBL" id="TNN58947.1"/>
    </source>
</evidence>
<sequence>MSSIREQPEKKKKRETGGREEEARNINSTHTHLISRLHGVPPRQHAAAAAGCHSLASHAHIPVNPRSSGRHRSERSAVEHARLPTAGTREETLLGGKK</sequence>
<keyword evidence="3" id="KW-1185">Reference proteome</keyword>
<protein>
    <submittedName>
        <fullName evidence="2">Uncharacterized protein</fullName>
    </submittedName>
</protein>
<dbReference type="AlphaFoldDB" id="A0A4Z2GZ92"/>